<evidence type="ECO:0008006" key="3">
    <source>
        <dbReference type="Google" id="ProtNLM"/>
    </source>
</evidence>
<proteinExistence type="predicted"/>
<dbReference type="Proteomes" id="UP000076476">
    <property type="component" value="Unassembled WGS sequence"/>
</dbReference>
<dbReference type="OrthoDB" id="2883378at2"/>
<accession>A0A161Y1E7</accession>
<comment type="caution">
    <text evidence="1">The sequence shown here is derived from an EMBL/GenBank/DDBJ whole genome shotgun (WGS) entry which is preliminary data.</text>
</comment>
<dbReference type="AlphaFoldDB" id="A0A161Y1E7"/>
<organism evidence="1 2">
    <name type="scientific">Aeribacillus pallidus</name>
    <dbReference type="NCBI Taxonomy" id="33936"/>
    <lineage>
        <taxon>Bacteria</taxon>
        <taxon>Bacillati</taxon>
        <taxon>Bacillota</taxon>
        <taxon>Bacilli</taxon>
        <taxon>Bacillales</taxon>
        <taxon>Bacillaceae</taxon>
        <taxon>Aeribacillus</taxon>
    </lineage>
</organism>
<evidence type="ECO:0000313" key="1">
    <source>
        <dbReference type="EMBL" id="KZN95432.1"/>
    </source>
</evidence>
<dbReference type="RefSeq" id="WP_063388777.1">
    <property type="nucleotide sequence ID" value="NZ_LWBR01000048.1"/>
</dbReference>
<gene>
    <name evidence="1" type="ORF">AZI98_13380</name>
</gene>
<dbReference type="InterPro" id="IPR035093">
    <property type="entry name" value="RelE/ParE_toxin_dom_sf"/>
</dbReference>
<name>A0A161Y1E7_9BACI</name>
<evidence type="ECO:0000313" key="2">
    <source>
        <dbReference type="Proteomes" id="UP000076476"/>
    </source>
</evidence>
<dbReference type="SUPFAM" id="SSF143011">
    <property type="entry name" value="RelE-like"/>
    <property type="match status" value="1"/>
</dbReference>
<dbReference type="EMBL" id="LWBR01000048">
    <property type="protein sequence ID" value="KZN95432.1"/>
    <property type="molecule type" value="Genomic_DNA"/>
</dbReference>
<keyword evidence="2" id="KW-1185">Reference proteome</keyword>
<reference evidence="1 2" key="1">
    <citation type="submission" date="2016-04" db="EMBL/GenBank/DDBJ databases">
        <title>Draft genome sequence of Aeribacillus pallidus 8m3 from petroleum reservoir.</title>
        <authorList>
            <person name="Poltaraus A.B."/>
            <person name="Nazina T.N."/>
            <person name="Tourova T.P."/>
            <person name="Malakho S.M."/>
            <person name="Korshunova A.V."/>
            <person name="Sokolova D.S."/>
        </authorList>
    </citation>
    <scope>NUCLEOTIDE SEQUENCE [LARGE SCALE GENOMIC DNA]</scope>
    <source>
        <strain evidence="1 2">8m3</strain>
    </source>
</reference>
<sequence length="123" mass="14287">MKTLEDLQALVLEKYNVDLRFVEDVKQDIKAINKGHRQTVLLEILKRAKQGPLFKPDGVAESLHGDLHGFARIKSKSLNIRVIYRPVEGRPIRMEVIAIGPRDRKKAYRMAAERLQKFFMEMD</sequence>
<dbReference type="Gene3D" id="3.30.2310.20">
    <property type="entry name" value="RelE-like"/>
    <property type="match status" value="1"/>
</dbReference>
<protein>
    <recommendedName>
        <fullName evidence="3">Addiction module toxin RelE</fullName>
    </recommendedName>
</protein>